<evidence type="ECO:0000256" key="1">
    <source>
        <dbReference type="SAM" id="MobiDB-lite"/>
    </source>
</evidence>
<dbReference type="PANTHER" id="PTHR21567">
    <property type="entry name" value="CLASP"/>
    <property type="match status" value="1"/>
</dbReference>
<feature type="compositionally biased region" description="Polar residues" evidence="1">
    <location>
        <begin position="590"/>
        <end position="608"/>
    </location>
</feature>
<dbReference type="GO" id="GO:0040001">
    <property type="term" value="P:establishment of mitotic spindle localization"/>
    <property type="evidence" value="ECO:0007669"/>
    <property type="project" value="TreeGrafter"/>
</dbReference>
<feature type="compositionally biased region" description="Low complexity" evidence="1">
    <location>
        <begin position="609"/>
        <end position="621"/>
    </location>
</feature>
<dbReference type="SMART" id="SM01349">
    <property type="entry name" value="TOG"/>
    <property type="match status" value="2"/>
</dbReference>
<dbReference type="eggNOG" id="KOG2956">
    <property type="taxonomic scope" value="Eukaryota"/>
</dbReference>
<dbReference type="InterPro" id="IPR024395">
    <property type="entry name" value="CLASP_N_dom"/>
</dbReference>
<keyword evidence="4" id="KW-1185">Reference proteome</keyword>
<dbReference type="STRING" id="32264.T1L001"/>
<dbReference type="GO" id="GO:0005881">
    <property type="term" value="C:cytoplasmic microtubule"/>
    <property type="evidence" value="ECO:0007669"/>
    <property type="project" value="TreeGrafter"/>
</dbReference>
<dbReference type="Gene3D" id="1.25.10.10">
    <property type="entry name" value="Leucine-rich Repeat Variant"/>
    <property type="match status" value="3"/>
</dbReference>
<dbReference type="Proteomes" id="UP000015104">
    <property type="component" value="Unassembled WGS sequence"/>
</dbReference>
<feature type="region of interest" description="Disordered" evidence="1">
    <location>
        <begin position="395"/>
        <end position="633"/>
    </location>
</feature>
<dbReference type="EnsemblMetazoa" id="tetur29g00690.1">
    <property type="protein sequence ID" value="tetur29g00690.1"/>
    <property type="gene ID" value="tetur29g00690"/>
</dbReference>
<feature type="compositionally biased region" description="Polar residues" evidence="1">
    <location>
        <begin position="418"/>
        <end position="440"/>
    </location>
</feature>
<sequence>MKMTCNLFVCFHTIISSQGISSPSSSSSTTSSLTPYDNDNMNGSKSSPLKRAASLPPSRRGVSPNIRIASQLVSHSPGAADEEMFIKSFEDVPMVHFGSLKELDDELNRIKEWLGEKNSDWTKRIDGLKRLRSVLMSTSTDLKEFLEWFKGLELSFIPCVKDLRSQVVRETCFTIGYISQKLGLKATRFCEMLLPILISLIPNSAKIMSSSATVAIRFIIQYTRSPRLIPVITYNMNSKSKEIRKACCEFLDQILHTWPTSGLDKHGLALQEAIKKGISDADPEARQFARKAFWGFADHFRDAADALLHSLDPSKQRILHGEAAYQQHTLTSSPSHSGVLSKNSSRSNSGSTGSLSQPDGPFNENNNCKVSPFLFSSSLPSSSSLITPVIRKVSTGSSSTTSSASSSPLNHTKVPVAKSSTQNQSEAQSRSSNRQLQPTSYLPRIRCNLNKYSLSSSPSSTSSGSSGSYLNSPLRSSSAIDTDAARRARTRATTISSTLSRVNKSPLNGSNDVNGRKKVPTPTSNGTKDSGRFSSDTRHRYSVRSSQSQPSSRSASPLSRGLVNGSPVKSNETPESRPIQIRRNSGIPVSANSRESSPSRNGKQPNELSSSYTNGTNGNSNHPSNGHFTRSLSSDSYTLKGKLLQSNKEVDLSMAHTLKNLNNVQRNRFAHDDQSDNESETSSVTSDFSFAARNIEEVSDIICNLSSSQWMDRKEGLLDLNLFLQLGPRSLNQFELKRITEIFNKMLMDPHIKNHSLLFKALNNLITSHKNHLYDWLYLLMTRLFMKIGSVGLASLTAKVNKTLDTIFVSFPVDNQFSCLARFLSDQSQTLNEKSKLRVISYINRLISKMVPVDCYSPDKHDLQLSLMKIISWTNDPKSSELRRQSKEALINLFTLNRQRIYTIVYQLPKSYQDTAFTLIHSRKRPSDDKSCFTSSAVLAPSASLLQDSSMFMSLNIRNGSTFESTFDETENLNPDEIYHSLLRTTDEIQKYKFNGGVDDDLDERNGHSSPTKNGHETVTNNLISSLKNGHSKDNDYQKYALNELIELIKDSKLDLSRHFRDMLKILLDKMADEGNPTVRQLALRILRELLLKQPSLFSDYTELTVLRVLNASKDTDKEVQRISDLVSATAASVLPADSCLKILKSAMNSGDGATSQAAIKMLSKFIERQDEDQIEALLPDIMPSLIQACDNRESSIRKSAIFTLVAIYNRIGDRLNPHIANLNGSKLKLLKLYIERAQASGTNGSEYSFS</sequence>
<dbReference type="GO" id="GO:0000776">
    <property type="term" value="C:kinetochore"/>
    <property type="evidence" value="ECO:0007669"/>
    <property type="project" value="TreeGrafter"/>
</dbReference>
<feature type="compositionally biased region" description="Low complexity" evidence="1">
    <location>
        <begin position="543"/>
        <end position="560"/>
    </location>
</feature>
<feature type="region of interest" description="Disordered" evidence="1">
    <location>
        <begin position="997"/>
        <end position="1018"/>
    </location>
</feature>
<dbReference type="SUPFAM" id="SSF48371">
    <property type="entry name" value="ARM repeat"/>
    <property type="match status" value="1"/>
</dbReference>
<reference evidence="3" key="2">
    <citation type="submission" date="2015-06" db="UniProtKB">
        <authorList>
            <consortium name="EnsemblMetazoa"/>
        </authorList>
    </citation>
    <scope>IDENTIFICATION</scope>
</reference>
<dbReference type="EMBL" id="CAEY01000760">
    <property type="status" value="NOT_ANNOTATED_CDS"/>
    <property type="molecule type" value="Genomic_DNA"/>
</dbReference>
<feature type="region of interest" description="Disordered" evidence="1">
    <location>
        <begin position="328"/>
        <end position="363"/>
    </location>
</feature>
<dbReference type="Pfam" id="PF12348">
    <property type="entry name" value="CLASP_N"/>
    <property type="match status" value="1"/>
</dbReference>
<dbReference type="PANTHER" id="PTHR21567:SF9">
    <property type="entry name" value="CLIP-ASSOCIATING PROTEIN"/>
    <property type="match status" value="1"/>
</dbReference>
<accession>T1L001</accession>
<feature type="region of interest" description="Disordered" evidence="1">
    <location>
        <begin position="18"/>
        <end position="62"/>
    </location>
</feature>
<feature type="domain" description="TOG" evidence="2">
    <location>
        <begin position="99"/>
        <end position="335"/>
    </location>
</feature>
<evidence type="ECO:0000259" key="2">
    <source>
        <dbReference type="SMART" id="SM01349"/>
    </source>
</evidence>
<feature type="compositionally biased region" description="Polar residues" evidence="1">
    <location>
        <begin position="33"/>
        <end position="47"/>
    </location>
</feature>
<proteinExistence type="predicted"/>
<feature type="compositionally biased region" description="Basic and acidic residues" evidence="1">
    <location>
        <begin position="529"/>
        <end position="539"/>
    </location>
</feature>
<feature type="domain" description="TOG" evidence="2">
    <location>
        <begin position="1008"/>
        <end position="1244"/>
    </location>
</feature>
<feature type="compositionally biased region" description="Low complexity" evidence="1">
    <location>
        <begin position="337"/>
        <end position="356"/>
    </location>
</feature>
<feature type="compositionally biased region" description="Polar residues" evidence="1">
    <location>
        <begin position="1008"/>
        <end position="1018"/>
    </location>
</feature>
<organism evidence="3 4">
    <name type="scientific">Tetranychus urticae</name>
    <name type="common">Two-spotted spider mite</name>
    <dbReference type="NCBI Taxonomy" id="32264"/>
    <lineage>
        <taxon>Eukaryota</taxon>
        <taxon>Metazoa</taxon>
        <taxon>Ecdysozoa</taxon>
        <taxon>Arthropoda</taxon>
        <taxon>Chelicerata</taxon>
        <taxon>Arachnida</taxon>
        <taxon>Acari</taxon>
        <taxon>Acariformes</taxon>
        <taxon>Trombidiformes</taxon>
        <taxon>Prostigmata</taxon>
        <taxon>Eleutherengona</taxon>
        <taxon>Raphignathae</taxon>
        <taxon>Tetranychoidea</taxon>
        <taxon>Tetranychidae</taxon>
        <taxon>Tetranychus</taxon>
    </lineage>
</organism>
<dbReference type="GO" id="GO:0008017">
    <property type="term" value="F:microtubule binding"/>
    <property type="evidence" value="ECO:0007669"/>
    <property type="project" value="TreeGrafter"/>
</dbReference>
<dbReference type="GO" id="GO:0005815">
    <property type="term" value="C:microtubule organizing center"/>
    <property type="evidence" value="ECO:0007669"/>
    <property type="project" value="TreeGrafter"/>
</dbReference>
<dbReference type="InterPro" id="IPR016024">
    <property type="entry name" value="ARM-type_fold"/>
</dbReference>
<dbReference type="GO" id="GO:0005876">
    <property type="term" value="C:spindle microtubule"/>
    <property type="evidence" value="ECO:0007669"/>
    <property type="project" value="TreeGrafter"/>
</dbReference>
<dbReference type="GO" id="GO:0090307">
    <property type="term" value="P:mitotic spindle assembly"/>
    <property type="evidence" value="ECO:0007669"/>
    <property type="project" value="TreeGrafter"/>
</dbReference>
<feature type="compositionally biased region" description="Low complexity" evidence="1">
    <location>
        <begin position="452"/>
        <end position="482"/>
    </location>
</feature>
<feature type="compositionally biased region" description="Low complexity" evidence="1">
    <location>
        <begin position="395"/>
        <end position="407"/>
    </location>
</feature>
<evidence type="ECO:0000313" key="3">
    <source>
        <dbReference type="EnsemblMetazoa" id="tetur29g00690.1"/>
    </source>
</evidence>
<name>T1L001_TETUR</name>
<reference evidence="4" key="1">
    <citation type="submission" date="2011-08" db="EMBL/GenBank/DDBJ databases">
        <authorList>
            <person name="Rombauts S."/>
        </authorList>
    </citation>
    <scope>NUCLEOTIDE SEQUENCE</scope>
    <source>
        <strain evidence="4">London</strain>
    </source>
</reference>
<feature type="compositionally biased region" description="Polar residues" evidence="1">
    <location>
        <begin position="499"/>
        <end position="513"/>
    </location>
</feature>
<dbReference type="GO" id="GO:0045180">
    <property type="term" value="C:basal cortex"/>
    <property type="evidence" value="ECO:0007669"/>
    <property type="project" value="TreeGrafter"/>
</dbReference>
<dbReference type="AlphaFoldDB" id="T1L001"/>
<feature type="compositionally biased region" description="Low complexity" evidence="1">
    <location>
        <begin position="18"/>
        <end position="32"/>
    </location>
</feature>
<protein>
    <recommendedName>
        <fullName evidence="2">TOG domain-containing protein</fullName>
    </recommendedName>
</protein>
<dbReference type="InterPro" id="IPR011989">
    <property type="entry name" value="ARM-like"/>
</dbReference>
<dbReference type="GO" id="GO:0072686">
    <property type="term" value="C:mitotic spindle"/>
    <property type="evidence" value="ECO:0007669"/>
    <property type="project" value="TreeGrafter"/>
</dbReference>
<evidence type="ECO:0000313" key="4">
    <source>
        <dbReference type="Proteomes" id="UP000015104"/>
    </source>
</evidence>
<feature type="compositionally biased region" description="Polar residues" evidence="1">
    <location>
        <begin position="622"/>
        <end position="633"/>
    </location>
</feature>
<dbReference type="InterPro" id="IPR034085">
    <property type="entry name" value="TOG"/>
</dbReference>
<dbReference type="HOGENOM" id="CLU_005060_0_0_1"/>